<feature type="compositionally biased region" description="Pro residues" evidence="1">
    <location>
        <begin position="75"/>
        <end position="86"/>
    </location>
</feature>
<evidence type="ECO:0000259" key="2">
    <source>
        <dbReference type="Pfam" id="PF14309"/>
    </source>
</evidence>
<feature type="compositionally biased region" description="Basic and acidic residues" evidence="1">
    <location>
        <begin position="203"/>
        <end position="221"/>
    </location>
</feature>
<feature type="domain" description="DUF3741" evidence="3">
    <location>
        <begin position="172"/>
        <end position="200"/>
    </location>
</feature>
<feature type="compositionally biased region" description="Basic and acidic residues" evidence="1">
    <location>
        <begin position="538"/>
        <end position="547"/>
    </location>
</feature>
<dbReference type="AlphaFoldDB" id="A0AAE2D0S7"/>
<dbReference type="EMBL" id="JACGWO010000001">
    <property type="protein sequence ID" value="KAK4441636.1"/>
    <property type="molecule type" value="Genomic_DNA"/>
</dbReference>
<protein>
    <submittedName>
        <fullName evidence="4">Protein LONGIFOLIA 1</fullName>
    </submittedName>
</protein>
<feature type="compositionally biased region" description="Polar residues" evidence="1">
    <location>
        <begin position="451"/>
        <end position="462"/>
    </location>
</feature>
<feature type="compositionally biased region" description="Polar residues" evidence="1">
    <location>
        <begin position="483"/>
        <end position="499"/>
    </location>
</feature>
<feature type="compositionally biased region" description="Low complexity" evidence="1">
    <location>
        <begin position="526"/>
        <end position="537"/>
    </location>
</feature>
<dbReference type="GO" id="GO:0051513">
    <property type="term" value="P:regulation of monopolar cell growth"/>
    <property type="evidence" value="ECO:0007669"/>
    <property type="project" value="InterPro"/>
</dbReference>
<feature type="domain" description="DUF4378" evidence="2">
    <location>
        <begin position="634"/>
        <end position="771"/>
    </location>
</feature>
<feature type="region of interest" description="Disordered" evidence="1">
    <location>
        <begin position="161"/>
        <end position="221"/>
    </location>
</feature>
<feature type="region of interest" description="Disordered" evidence="1">
    <location>
        <begin position="376"/>
        <end position="547"/>
    </location>
</feature>
<accession>A0AAE2D0S7</accession>
<evidence type="ECO:0000259" key="3">
    <source>
        <dbReference type="Pfam" id="PF14383"/>
    </source>
</evidence>
<dbReference type="Proteomes" id="UP001293254">
    <property type="component" value="Unassembled WGS sequence"/>
</dbReference>
<gene>
    <name evidence="4" type="ORF">Salat_0498500</name>
</gene>
<evidence type="ECO:0000313" key="5">
    <source>
        <dbReference type="Proteomes" id="UP001293254"/>
    </source>
</evidence>
<dbReference type="InterPro" id="IPR032795">
    <property type="entry name" value="DUF3741-assoc"/>
</dbReference>
<proteinExistence type="predicted"/>
<name>A0AAE2D0S7_9LAMI</name>
<evidence type="ECO:0000313" key="4">
    <source>
        <dbReference type="EMBL" id="KAK4441636.1"/>
    </source>
</evidence>
<evidence type="ECO:0000256" key="1">
    <source>
        <dbReference type="SAM" id="MobiDB-lite"/>
    </source>
</evidence>
<feature type="compositionally biased region" description="Low complexity" evidence="1">
    <location>
        <begin position="434"/>
        <end position="450"/>
    </location>
</feature>
<dbReference type="Pfam" id="PF14383">
    <property type="entry name" value="VARLMGL"/>
    <property type="match status" value="1"/>
</dbReference>
<feature type="region of interest" description="Disordered" evidence="1">
    <location>
        <begin position="40"/>
        <end position="101"/>
    </location>
</feature>
<dbReference type="PANTHER" id="PTHR31680">
    <property type="entry name" value="LONGIFOLIA PROTEIN"/>
    <property type="match status" value="1"/>
</dbReference>
<feature type="compositionally biased region" description="Polar residues" evidence="1">
    <location>
        <begin position="414"/>
        <end position="425"/>
    </location>
</feature>
<feature type="compositionally biased region" description="Polar residues" evidence="1">
    <location>
        <begin position="161"/>
        <end position="177"/>
    </location>
</feature>
<feature type="compositionally biased region" description="Low complexity" evidence="1">
    <location>
        <begin position="382"/>
        <end position="394"/>
    </location>
</feature>
<reference evidence="4" key="2">
    <citation type="journal article" date="2024" name="Plant">
        <title>Genomic evolution and insights into agronomic trait innovations of Sesamum species.</title>
        <authorList>
            <person name="Miao H."/>
            <person name="Wang L."/>
            <person name="Qu L."/>
            <person name="Liu H."/>
            <person name="Sun Y."/>
            <person name="Le M."/>
            <person name="Wang Q."/>
            <person name="Wei S."/>
            <person name="Zheng Y."/>
            <person name="Lin W."/>
            <person name="Duan Y."/>
            <person name="Cao H."/>
            <person name="Xiong S."/>
            <person name="Wang X."/>
            <person name="Wei L."/>
            <person name="Li C."/>
            <person name="Ma Q."/>
            <person name="Ju M."/>
            <person name="Zhao R."/>
            <person name="Li G."/>
            <person name="Mu C."/>
            <person name="Tian Q."/>
            <person name="Mei H."/>
            <person name="Zhang T."/>
            <person name="Gao T."/>
            <person name="Zhang H."/>
        </authorList>
    </citation>
    <scope>NUCLEOTIDE SEQUENCE</scope>
    <source>
        <strain evidence="4">3651</strain>
    </source>
</reference>
<keyword evidence="5" id="KW-1185">Reference proteome</keyword>
<feature type="compositionally biased region" description="Basic and acidic residues" evidence="1">
    <location>
        <begin position="505"/>
        <end position="515"/>
    </location>
</feature>
<dbReference type="Pfam" id="PF14309">
    <property type="entry name" value="DUF4378"/>
    <property type="match status" value="1"/>
</dbReference>
<dbReference type="InterPro" id="IPR025486">
    <property type="entry name" value="DUF4378"/>
</dbReference>
<feature type="region of interest" description="Disordered" evidence="1">
    <location>
        <begin position="262"/>
        <end position="295"/>
    </location>
</feature>
<sequence>MTTRLVKEQNLEKQIEKQMGCMAGFLQIFDRHQILTGRRLSSAKRLPPSPVADTASESGKSAPASPEISRDLGKPIPPHRVAPPSPQRLKQTPEAEVRSPVVAELPPKSPLPLPIFELKEGTRSSWKFCKEAPRLSLDSRATTDAKGGLHPKEIRTTTSVLSVGNRSDSVASDTSDGGQHHRSPSVIARLMGLEPLPDSSCSEPEKKPELRRSASESRVSKELFQSRFTADSSNFYYKQPTQSHYALSNNAKKDNAPVNAHYADPRNHSVKNATRAEPPEGLNRGYLNSTSPWRAPQHRKSFFDSGDIFPEPKQTVSIYGEIEKRLKMRGIDEPSKDLETLKQILEALQLKGLLHSKQPPQQNQIRHRNFVYDESPIVLMKPSRSSPSTPISRRMGNDYSPSNSRNQVRGVRRNYSTAGETSPSVSPRRKRNARSPARTGRSPSPTTRSSEGNANARRSNSLVKPKPLSIETQSRASPVHSPKLNTRRTGPDPTASNRSPRSKKATPEIHQKEKITTVVVAEDESSSISGSSITTSTDTERSKAEDFKEGRNLLERCDKLLHSIAEMAATDMQPSPVSVLDSSFYKDDSFTPSPVTTKRTIDFKDHSGELEEEPWSPVISPIRSKCVETSDDCDYVYISDILRASHYLPEDSDVFLLLEKQQYLKGNDTSEVSRLQRKLIFDTINEILDRSRWLPPWKAVDITKPSLDKVWSEFQRIRERDSAEDLFEIICGVLRKDLAGDAITGWGDCLVEMSEAVLDIERLIFKDLICEAIGDLAALASRGTLSSVMPRRKLVF</sequence>
<comment type="caution">
    <text evidence="4">The sequence shown here is derived from an EMBL/GenBank/DDBJ whole genome shotgun (WGS) entry which is preliminary data.</text>
</comment>
<dbReference type="PANTHER" id="PTHR31680:SF12">
    <property type="entry name" value="OS11G0587300 PROTEIN"/>
    <property type="match status" value="1"/>
</dbReference>
<reference evidence="4" key="1">
    <citation type="submission" date="2020-06" db="EMBL/GenBank/DDBJ databases">
        <authorList>
            <person name="Li T."/>
            <person name="Hu X."/>
            <person name="Zhang T."/>
            <person name="Song X."/>
            <person name="Zhang H."/>
            <person name="Dai N."/>
            <person name="Sheng W."/>
            <person name="Hou X."/>
            <person name="Wei L."/>
        </authorList>
    </citation>
    <scope>NUCLEOTIDE SEQUENCE</scope>
    <source>
        <strain evidence="4">3651</strain>
        <tissue evidence="4">Leaf</tissue>
    </source>
</reference>
<organism evidence="4 5">
    <name type="scientific">Sesamum alatum</name>
    <dbReference type="NCBI Taxonomy" id="300844"/>
    <lineage>
        <taxon>Eukaryota</taxon>
        <taxon>Viridiplantae</taxon>
        <taxon>Streptophyta</taxon>
        <taxon>Embryophyta</taxon>
        <taxon>Tracheophyta</taxon>
        <taxon>Spermatophyta</taxon>
        <taxon>Magnoliopsida</taxon>
        <taxon>eudicotyledons</taxon>
        <taxon>Gunneridae</taxon>
        <taxon>Pentapetalae</taxon>
        <taxon>asterids</taxon>
        <taxon>lamiids</taxon>
        <taxon>Lamiales</taxon>
        <taxon>Pedaliaceae</taxon>
        <taxon>Sesamum</taxon>
    </lineage>
</organism>
<dbReference type="InterPro" id="IPR033334">
    <property type="entry name" value="LNG1/2"/>
</dbReference>